<proteinExistence type="inferred from homology"/>
<keyword evidence="8" id="KW-0067">ATP-binding</keyword>
<dbReference type="Gene3D" id="3.40.50.300">
    <property type="entry name" value="P-loop containing nucleotide triphosphate hydrolases"/>
    <property type="match status" value="1"/>
</dbReference>
<dbReference type="RefSeq" id="WP_105052077.1">
    <property type="nucleotide sequence ID" value="NZ_BMYG01000002.1"/>
</dbReference>
<evidence type="ECO:0000313" key="12">
    <source>
        <dbReference type="EMBL" id="PQJ53592.1"/>
    </source>
</evidence>
<evidence type="ECO:0000259" key="10">
    <source>
        <dbReference type="Pfam" id="PF06165"/>
    </source>
</evidence>
<evidence type="ECO:0000259" key="11">
    <source>
        <dbReference type="Pfam" id="PF17167"/>
    </source>
</evidence>
<evidence type="ECO:0000256" key="2">
    <source>
        <dbReference type="ARBA" id="ARBA00008420"/>
    </source>
</evidence>
<dbReference type="InterPro" id="IPR011013">
    <property type="entry name" value="Gal_mutarotase_sf_dom"/>
</dbReference>
<dbReference type="GO" id="GO:0016757">
    <property type="term" value="F:glycosyltransferase activity"/>
    <property type="evidence" value="ECO:0007669"/>
    <property type="project" value="UniProtKB-KW"/>
</dbReference>
<comment type="caution">
    <text evidence="12">The sequence shown here is derived from an EMBL/GenBank/DDBJ whole genome shotgun (WGS) entry which is preliminary data.</text>
</comment>
<evidence type="ECO:0000256" key="3">
    <source>
        <dbReference type="ARBA" id="ARBA00012054"/>
    </source>
</evidence>
<dbReference type="InterPro" id="IPR052047">
    <property type="entry name" value="GH94_Enzymes"/>
</dbReference>
<keyword evidence="6" id="KW-0547">Nucleotide-binding</keyword>
<organism evidence="12 13">
    <name type="scientific">Psychrosphaera saromensis</name>
    <dbReference type="NCBI Taxonomy" id="716813"/>
    <lineage>
        <taxon>Bacteria</taxon>
        <taxon>Pseudomonadati</taxon>
        <taxon>Pseudomonadota</taxon>
        <taxon>Gammaproteobacteria</taxon>
        <taxon>Alteromonadales</taxon>
        <taxon>Pseudoalteromonadaceae</taxon>
        <taxon>Psychrosphaera</taxon>
    </lineage>
</organism>
<comment type="catalytic activity">
    <reaction evidence="9">
        <text>D-gluconate + ATP = 6-phospho-D-gluconate + ADP + H(+)</text>
        <dbReference type="Rhea" id="RHEA:19433"/>
        <dbReference type="ChEBI" id="CHEBI:15378"/>
        <dbReference type="ChEBI" id="CHEBI:18391"/>
        <dbReference type="ChEBI" id="CHEBI:30616"/>
        <dbReference type="ChEBI" id="CHEBI:58759"/>
        <dbReference type="ChEBI" id="CHEBI:456216"/>
        <dbReference type="EC" id="2.7.1.12"/>
    </reaction>
</comment>
<dbReference type="InterPro" id="IPR010383">
    <property type="entry name" value="Glyco_hydrolase_94_b-supersand"/>
</dbReference>
<dbReference type="Pfam" id="PF17167">
    <property type="entry name" value="Glyco_hydro_94"/>
    <property type="match status" value="1"/>
</dbReference>
<comment type="similarity">
    <text evidence="2">Belongs to the gluconokinase GntK/GntV family.</text>
</comment>
<name>A0A2S7UVR0_9GAMM</name>
<comment type="pathway">
    <text evidence="1">Carbohydrate acid metabolism.</text>
</comment>
<protein>
    <recommendedName>
        <fullName evidence="3">gluconokinase</fullName>
        <ecNumber evidence="3">2.7.1.12</ecNumber>
    </recommendedName>
</protein>
<accession>A0A2S7UVR0</accession>
<dbReference type="Gene3D" id="1.50.10.10">
    <property type="match status" value="1"/>
</dbReference>
<dbReference type="SUPFAM" id="SSF48208">
    <property type="entry name" value="Six-hairpin glycosidases"/>
    <property type="match status" value="1"/>
</dbReference>
<evidence type="ECO:0000256" key="6">
    <source>
        <dbReference type="ARBA" id="ARBA00022741"/>
    </source>
</evidence>
<dbReference type="AlphaFoldDB" id="A0A2S7UVR0"/>
<dbReference type="GO" id="GO:0005975">
    <property type="term" value="P:carbohydrate metabolic process"/>
    <property type="evidence" value="ECO:0007669"/>
    <property type="project" value="InterPro"/>
</dbReference>
<sequence length="978" mass="109694">MAMNTFTNTIKNDLARTELFSPLTMSSATTFLWNSKMVAQINCRGYMTSQFMQPEPSKYSYAPNLEAKTFIQPEQPYYADHPGRFFYIKNEETGEMFSAPYEPMRVELDSFCFSAGTSDVKWIINKWGIEFTITLSLTKDLVVELWSVEVVNGNSKALSVSIYPCFSIGYMSWMSQSADFNAELSGIVATSVTPYQKVEDYFKNQELKDLTYMVADQVPDSWCCNLLTFRGEGGMHNPSMLQETRLENKPACYETPVGVQQFKQHLLPNEKQNLNIIFGPAKNVEEIKTLKAKLLAKPEQFKDVRQDYSDYINKGKGTLSITSPDADFDHYVNHWLPRQVFYHGDVNRLSTDPQTRNFLQDAMGMIYIAPAVTRERLLLALSQQKRSGAMPDGILLTDEAELKYINQVPHTDHCVWLSICLQAYLDETGDSSILSEQVAFEATPDAEPETASVKVHLDRAMQWLLSATDARGLSYIEQGDWCDPMNMVGYKGKGVSAWLSLASSYAISCWNQVCETYYLSSELTNAELSESKKTIAEFASAADTLNLQVNKHCWNGDWFARGITDDGNVFGTKTDVEGRIFLNPQSWAMLSNAASDSQYKLMNNQIFSQLATPYGVTMLAPSFTQMREDIGRVTQKSAGVSENGSVYNHAAMFYGFALYTKGQNDLAFDVLKRMLPSQQNADAQGQLPVFVPNYYRGAYYQHPHHAGRSSHLFNTGTVAWYFRSVVEGLCGLKGCGNDLLIQPQLPSHWPTLKVQREFRGASIELNVIKSDKIKDTVVTINGEVSAQHKICDVQAGQTYKVEVLLPLEKLSLPQLTIVMGVSGCGKNAVGEQVAALNNRVFVDADSFHDESAKQKMASGTPLTDDDRLPWLARIQKFLAMLLDNRQSCVLAYSGLKAAHREMFTQLGFELNVVHLNVAQEVIAARLEQRESHFFDPKLLSSQFDALEVPSSSEAVITIDADKPLEDIVREINQELSND</sequence>
<dbReference type="InterPro" id="IPR006001">
    <property type="entry name" value="Therm_gnt_kin"/>
</dbReference>
<dbReference type="Pfam" id="PF06165">
    <property type="entry name" value="GH94_b-supersand"/>
    <property type="match status" value="1"/>
</dbReference>
<dbReference type="EC" id="2.7.1.12" evidence="3"/>
<evidence type="ECO:0000256" key="1">
    <source>
        <dbReference type="ARBA" id="ARBA00004761"/>
    </source>
</evidence>
<dbReference type="GO" id="GO:0046316">
    <property type="term" value="F:gluconokinase activity"/>
    <property type="evidence" value="ECO:0007669"/>
    <property type="project" value="UniProtKB-EC"/>
</dbReference>
<dbReference type="InterPro" id="IPR012341">
    <property type="entry name" value="6hp_glycosidase-like_sf"/>
</dbReference>
<dbReference type="GO" id="GO:0005524">
    <property type="term" value="F:ATP binding"/>
    <property type="evidence" value="ECO:0007669"/>
    <property type="project" value="UniProtKB-KW"/>
</dbReference>
<dbReference type="EMBL" id="MSCH01000003">
    <property type="protein sequence ID" value="PQJ53592.1"/>
    <property type="molecule type" value="Genomic_DNA"/>
</dbReference>
<dbReference type="Pfam" id="PF13671">
    <property type="entry name" value="AAA_33"/>
    <property type="match status" value="1"/>
</dbReference>
<dbReference type="Gene3D" id="2.70.98.40">
    <property type="entry name" value="Glycoside hydrolase, family 65, N-terminal domain"/>
    <property type="match status" value="1"/>
</dbReference>
<dbReference type="PANTHER" id="PTHR37469:SF2">
    <property type="entry name" value="CELLOBIONIC ACID PHOSPHORYLASE"/>
    <property type="match status" value="1"/>
</dbReference>
<evidence type="ECO:0000256" key="5">
    <source>
        <dbReference type="ARBA" id="ARBA00022679"/>
    </source>
</evidence>
<feature type="domain" description="Glycosyl hydrolase 94 catalytic" evidence="11">
    <location>
        <begin position="318"/>
        <end position="731"/>
    </location>
</feature>
<evidence type="ECO:0000256" key="4">
    <source>
        <dbReference type="ARBA" id="ARBA00022676"/>
    </source>
</evidence>
<dbReference type="InterPro" id="IPR027417">
    <property type="entry name" value="P-loop_NTPase"/>
</dbReference>
<feature type="domain" description="Glycosyl hydrolase 94 supersandwich" evidence="10">
    <location>
        <begin position="77"/>
        <end position="293"/>
    </location>
</feature>
<keyword evidence="7" id="KW-0418">Kinase</keyword>
<gene>
    <name evidence="12" type="ORF">BTO11_07870</name>
</gene>
<evidence type="ECO:0000313" key="13">
    <source>
        <dbReference type="Proteomes" id="UP000239007"/>
    </source>
</evidence>
<dbReference type="Proteomes" id="UP000239007">
    <property type="component" value="Unassembled WGS sequence"/>
</dbReference>
<evidence type="ECO:0000256" key="9">
    <source>
        <dbReference type="ARBA" id="ARBA00048090"/>
    </source>
</evidence>
<reference evidence="12 13" key="1">
    <citation type="submission" date="2016-12" db="EMBL/GenBank/DDBJ databases">
        <title>Diversity of luminous bacteria.</title>
        <authorList>
            <person name="Yoshizawa S."/>
            <person name="Kogure K."/>
        </authorList>
    </citation>
    <scope>NUCLEOTIDE SEQUENCE [LARGE SCALE GENOMIC DNA]</scope>
    <source>
        <strain evidence="12 13">SA4-48</strain>
    </source>
</reference>
<evidence type="ECO:0000256" key="7">
    <source>
        <dbReference type="ARBA" id="ARBA00022777"/>
    </source>
</evidence>
<keyword evidence="13" id="KW-1185">Reference proteome</keyword>
<dbReference type="InterPro" id="IPR037018">
    <property type="entry name" value="GH65_N"/>
</dbReference>
<dbReference type="Gene3D" id="2.60.420.10">
    <property type="entry name" value="Maltose phosphorylase, domain 3"/>
    <property type="match status" value="1"/>
</dbReference>
<dbReference type="SUPFAM" id="SSF74650">
    <property type="entry name" value="Galactose mutarotase-like"/>
    <property type="match status" value="1"/>
</dbReference>
<dbReference type="SUPFAM" id="SSF52540">
    <property type="entry name" value="P-loop containing nucleoside triphosphate hydrolases"/>
    <property type="match status" value="1"/>
</dbReference>
<dbReference type="InterPro" id="IPR033432">
    <property type="entry name" value="GH94_catalytic"/>
</dbReference>
<dbReference type="CDD" id="cd02021">
    <property type="entry name" value="GntK"/>
    <property type="match status" value="1"/>
</dbReference>
<dbReference type="PANTHER" id="PTHR37469">
    <property type="entry name" value="CELLOBIONIC ACID PHOSPHORYLASE-RELATED"/>
    <property type="match status" value="1"/>
</dbReference>
<keyword evidence="4" id="KW-0328">Glycosyltransferase</keyword>
<dbReference type="GO" id="GO:0030246">
    <property type="term" value="F:carbohydrate binding"/>
    <property type="evidence" value="ECO:0007669"/>
    <property type="project" value="InterPro"/>
</dbReference>
<dbReference type="NCBIfam" id="TIGR01313">
    <property type="entry name" value="therm_gnt_kin"/>
    <property type="match status" value="1"/>
</dbReference>
<dbReference type="InterPro" id="IPR008928">
    <property type="entry name" value="6-hairpin_glycosidase_sf"/>
</dbReference>
<evidence type="ECO:0000256" key="8">
    <source>
        <dbReference type="ARBA" id="ARBA00022840"/>
    </source>
</evidence>
<keyword evidence="5" id="KW-0808">Transferase</keyword>